<proteinExistence type="predicted"/>
<evidence type="ECO:0000313" key="1">
    <source>
        <dbReference type="EMBL" id="PFR89497.1"/>
    </source>
</evidence>
<evidence type="ECO:0000313" key="2">
    <source>
        <dbReference type="Proteomes" id="UP000226357"/>
    </source>
</evidence>
<dbReference type="AlphaFoldDB" id="A0AA44Q6N2"/>
<name>A0AA44Q6N2_BACCE</name>
<accession>A0AA44Q6N2</accession>
<comment type="caution">
    <text evidence="1">The sequence shown here is derived from an EMBL/GenBank/DDBJ whole genome shotgun (WGS) entry which is preliminary data.</text>
</comment>
<organism evidence="1 2">
    <name type="scientific">Bacillus cereus</name>
    <dbReference type="NCBI Taxonomy" id="1396"/>
    <lineage>
        <taxon>Bacteria</taxon>
        <taxon>Bacillati</taxon>
        <taxon>Bacillota</taxon>
        <taxon>Bacilli</taxon>
        <taxon>Bacillales</taxon>
        <taxon>Bacillaceae</taxon>
        <taxon>Bacillus</taxon>
        <taxon>Bacillus cereus group</taxon>
    </lineage>
</organism>
<dbReference type="EMBL" id="NVBO01000314">
    <property type="protein sequence ID" value="PFR89497.1"/>
    <property type="molecule type" value="Genomic_DNA"/>
</dbReference>
<sequence length="76" mass="9067">MGRKTIAKNTKEQFLYERKKQRELMQKITSICQNCEIYKEHLKNKHHKEVANKCARECNLISSVQEEAKEFIQAIK</sequence>
<dbReference type="Proteomes" id="UP000226357">
    <property type="component" value="Unassembled WGS sequence"/>
</dbReference>
<protein>
    <submittedName>
        <fullName evidence="1">Uncharacterized protein</fullName>
    </submittedName>
</protein>
<gene>
    <name evidence="1" type="ORF">COK38_24305</name>
</gene>
<reference evidence="1 2" key="1">
    <citation type="submission" date="2017-09" db="EMBL/GenBank/DDBJ databases">
        <title>Large-scale bioinformatics analysis of Bacillus genomes uncovers conserved roles of natural products in bacterial physiology.</title>
        <authorList>
            <consortium name="Agbiome Team Llc"/>
            <person name="Bleich R.M."/>
            <person name="Grubbs K.J."/>
            <person name="Santa Maria K.C."/>
            <person name="Allen S.E."/>
            <person name="Farag S."/>
            <person name="Shank E.A."/>
            <person name="Bowers A."/>
        </authorList>
    </citation>
    <scope>NUCLEOTIDE SEQUENCE [LARGE SCALE GENOMIC DNA]</scope>
    <source>
        <strain evidence="1 2">AFS067272</strain>
    </source>
</reference>